<feature type="region of interest" description="Disordered" evidence="1">
    <location>
        <begin position="447"/>
        <end position="492"/>
    </location>
</feature>
<feature type="region of interest" description="Disordered" evidence="1">
    <location>
        <begin position="1"/>
        <end position="28"/>
    </location>
</feature>
<dbReference type="InParanoid" id="A0A0G4GMK2"/>
<dbReference type="EMBL" id="CDMY01000718">
    <property type="protein sequence ID" value="CEM31424.1"/>
    <property type="molecule type" value="Genomic_DNA"/>
</dbReference>
<feature type="compositionally biased region" description="Pro residues" evidence="1">
    <location>
        <begin position="218"/>
        <end position="234"/>
    </location>
</feature>
<dbReference type="VEuPathDB" id="CryptoDB:Vbra_10168"/>
<feature type="region of interest" description="Disordered" evidence="1">
    <location>
        <begin position="158"/>
        <end position="177"/>
    </location>
</feature>
<evidence type="ECO:0000256" key="1">
    <source>
        <dbReference type="SAM" id="MobiDB-lite"/>
    </source>
</evidence>
<feature type="compositionally biased region" description="Polar residues" evidence="1">
    <location>
        <begin position="337"/>
        <end position="347"/>
    </location>
</feature>
<evidence type="ECO:0000313" key="3">
    <source>
        <dbReference type="Proteomes" id="UP000041254"/>
    </source>
</evidence>
<feature type="compositionally biased region" description="Low complexity" evidence="1">
    <location>
        <begin position="200"/>
        <end position="217"/>
    </location>
</feature>
<feature type="compositionally biased region" description="Basic and acidic residues" evidence="1">
    <location>
        <begin position="351"/>
        <end position="363"/>
    </location>
</feature>
<evidence type="ECO:0000313" key="2">
    <source>
        <dbReference type="EMBL" id="CEM31424.1"/>
    </source>
</evidence>
<feature type="region of interest" description="Disordered" evidence="1">
    <location>
        <begin position="199"/>
        <end position="271"/>
    </location>
</feature>
<feature type="region of interest" description="Disordered" evidence="1">
    <location>
        <begin position="331"/>
        <end position="368"/>
    </location>
</feature>
<sequence length="492" mass="52495">MGQSCSRPKDLSAQPPHRPLVEDGDTSHAKTFVPTQMAGMYYHAHQHTVEVMTTTEELHAAAQTGDHQQLARGDLAAIDETEGPALQRSVSFSDQHSIKVTPNTYCVEARGGETAPAKLFGHQDTTSTDSVFSLGGPTRMMSRPERSPEKLFLLSPGISSKATPQFGNPIARKPRRATTESGILSILNGEVQSAPLHTVLDPSLTDSSPSLGDSPSGAPHPHPPSPNPLPPLATPSPSSNGETGATHYHSLDDPLMGLGGAASDIDSTDDPHYEVHYHRKVMARRNKEGQASDGGAEGGQLVVNGPKEREEYLKRFWNLTGIDLRDIVASERDGNPARSTRPSSCPSDNRAIAEREARERERANAPLLETPIPSAANSKRVAVGGSSSSRVAATSEAEWQLNPFRCCTHMRRPPNTSDALLLMDPGELRVPPPPLPAPVHPLHELASSLADKGETASQVSNGTSNSENNEHHTSGGAEEEGAMAGIRRRAAA</sequence>
<accession>A0A0G4GMK2</accession>
<reference evidence="2 3" key="1">
    <citation type="submission" date="2014-11" db="EMBL/GenBank/DDBJ databases">
        <authorList>
            <person name="Zhu J."/>
            <person name="Qi W."/>
            <person name="Song R."/>
        </authorList>
    </citation>
    <scope>NUCLEOTIDE SEQUENCE [LARGE SCALE GENOMIC DNA]</scope>
</reference>
<gene>
    <name evidence="2" type="ORF">Vbra_10168</name>
</gene>
<feature type="compositionally biased region" description="Basic and acidic residues" evidence="1">
    <location>
        <begin position="19"/>
        <end position="28"/>
    </location>
</feature>
<dbReference type="Proteomes" id="UP000041254">
    <property type="component" value="Unassembled WGS sequence"/>
</dbReference>
<feature type="region of interest" description="Disordered" evidence="1">
    <location>
        <begin position="117"/>
        <end position="146"/>
    </location>
</feature>
<proteinExistence type="predicted"/>
<feature type="compositionally biased region" description="Polar residues" evidence="1">
    <location>
        <begin position="455"/>
        <end position="467"/>
    </location>
</feature>
<dbReference type="AlphaFoldDB" id="A0A0G4GMK2"/>
<protein>
    <submittedName>
        <fullName evidence="2">Uncharacterized protein</fullName>
    </submittedName>
</protein>
<name>A0A0G4GMK2_VITBC</name>
<keyword evidence="3" id="KW-1185">Reference proteome</keyword>
<organism evidence="2 3">
    <name type="scientific">Vitrella brassicaformis (strain CCMP3155)</name>
    <dbReference type="NCBI Taxonomy" id="1169540"/>
    <lineage>
        <taxon>Eukaryota</taxon>
        <taxon>Sar</taxon>
        <taxon>Alveolata</taxon>
        <taxon>Colpodellida</taxon>
        <taxon>Vitrellaceae</taxon>
        <taxon>Vitrella</taxon>
    </lineage>
</organism>